<dbReference type="InterPro" id="IPR006805">
    <property type="entry name" value="Anth_synth_I_N"/>
</dbReference>
<sequence>MIVIPFDCPDPMAIAGRFRPLPRFAFLDSALADASLGRHAFLAADPFGTLRVAGGRTFWNGEEVVPQSGDPRSPGRRALAELARRLALYRQEPLAGLPPFQAGAIGHVAYEFGRLLERLPSAPAPTDGIAELEMHFYDVVVACDLAGRRAFLLSTGWPELESDSRERRARQRAEQFMALIEGPAPAEEPFAGLGDPAFRASLDRIGYAAAVARTRDYILAGDIFQANIARRMEIDLPAGFDAWGYYRALRAANPAPFAAFLDHGGVQIASSSPERLIDVRGRNVETRPIKGTAPRAADPVEDAARAAALAASEKDRAENVMIVDLLRSDLSAVCKPHTVKVPSLCAVETYASLHHLVSTVTGELADGLTAVDALAAVFPGGSITGAPKIRAMEIIAELEQAPRDIYCGAIGYLGFDGAADFNIAIRTATFAGGRASLGAGGGITLLSDPAAEFDEAELKARRLIDAFRRPA</sequence>
<dbReference type="EMBL" id="FMJD01000005">
    <property type="protein sequence ID" value="SCM74434.1"/>
    <property type="molecule type" value="Genomic_DNA"/>
</dbReference>
<reference evidence="5" key="1">
    <citation type="submission" date="2016-08" db="EMBL/GenBank/DDBJ databases">
        <authorList>
            <person name="Seilhamer J.J."/>
        </authorList>
    </citation>
    <scope>NUCLEOTIDE SEQUENCE</scope>
    <source>
        <strain evidence="5">86</strain>
    </source>
</reference>
<dbReference type="Pfam" id="PF04715">
    <property type="entry name" value="Anth_synt_I_N"/>
    <property type="match status" value="1"/>
</dbReference>
<dbReference type="AlphaFoldDB" id="A0A212LA23"/>
<dbReference type="InterPro" id="IPR005801">
    <property type="entry name" value="ADC_synthase"/>
</dbReference>
<feature type="domain" description="Chorismate-utilising enzyme C-terminal" evidence="3">
    <location>
        <begin position="206"/>
        <end position="459"/>
    </location>
</feature>
<dbReference type="EC" id="2.6.1.85" evidence="1"/>
<dbReference type="InterPro" id="IPR015890">
    <property type="entry name" value="Chorismate_C"/>
</dbReference>
<evidence type="ECO:0000259" key="4">
    <source>
        <dbReference type="Pfam" id="PF04715"/>
    </source>
</evidence>
<dbReference type="GO" id="GO:0000162">
    <property type="term" value="P:L-tryptophan biosynthetic process"/>
    <property type="evidence" value="ECO:0007669"/>
    <property type="project" value="TreeGrafter"/>
</dbReference>
<dbReference type="PANTHER" id="PTHR11236:SF50">
    <property type="entry name" value="AMINODEOXYCHORISMATE SYNTHASE COMPONENT 1"/>
    <property type="match status" value="1"/>
</dbReference>
<dbReference type="Gene3D" id="3.60.120.10">
    <property type="entry name" value="Anthranilate synthase"/>
    <property type="match status" value="1"/>
</dbReference>
<dbReference type="InterPro" id="IPR005802">
    <property type="entry name" value="ADC_synth_comp_1"/>
</dbReference>
<dbReference type="GO" id="GO:0046820">
    <property type="term" value="F:4-amino-4-deoxychorismate synthase activity"/>
    <property type="evidence" value="ECO:0007669"/>
    <property type="project" value="UniProtKB-EC"/>
</dbReference>
<feature type="domain" description="Anthranilate synthase component I N-terminal" evidence="4">
    <location>
        <begin position="10"/>
        <end position="150"/>
    </location>
</feature>
<proteinExistence type="predicted"/>
<keyword evidence="2" id="KW-0808">Transferase</keyword>
<dbReference type="PRINTS" id="PR00095">
    <property type="entry name" value="ANTSNTHASEI"/>
</dbReference>
<dbReference type="InterPro" id="IPR019999">
    <property type="entry name" value="Anth_synth_I-like"/>
</dbReference>
<dbReference type="GO" id="GO:0016829">
    <property type="term" value="F:lyase activity"/>
    <property type="evidence" value="ECO:0007669"/>
    <property type="project" value="UniProtKB-KW"/>
</dbReference>
<evidence type="ECO:0000259" key="3">
    <source>
        <dbReference type="Pfam" id="PF00425"/>
    </source>
</evidence>
<organism evidence="5">
    <name type="scientific">uncultured Pleomorphomonas sp</name>
    <dbReference type="NCBI Taxonomy" id="442121"/>
    <lineage>
        <taxon>Bacteria</taxon>
        <taxon>Pseudomonadati</taxon>
        <taxon>Pseudomonadota</taxon>
        <taxon>Alphaproteobacteria</taxon>
        <taxon>Hyphomicrobiales</taxon>
        <taxon>Pleomorphomonadaceae</taxon>
        <taxon>Pleomorphomonas</taxon>
        <taxon>environmental samples</taxon>
    </lineage>
</organism>
<accession>A0A212LA23</accession>
<name>A0A212LA23_9HYPH</name>
<keyword evidence="5" id="KW-0456">Lyase</keyword>
<dbReference type="Pfam" id="PF00425">
    <property type="entry name" value="Chorismate_bind"/>
    <property type="match status" value="1"/>
</dbReference>
<gene>
    <name evidence="5" type="primary">trpE</name>
    <name evidence="5" type="ORF">KL86PLE_130215</name>
</gene>
<dbReference type="SUPFAM" id="SSF56322">
    <property type="entry name" value="ADC synthase"/>
    <property type="match status" value="1"/>
</dbReference>
<dbReference type="GO" id="GO:0009396">
    <property type="term" value="P:folic acid-containing compound biosynthetic process"/>
    <property type="evidence" value="ECO:0007669"/>
    <property type="project" value="InterPro"/>
</dbReference>
<dbReference type="NCBIfam" id="TIGR00553">
    <property type="entry name" value="pabB"/>
    <property type="match status" value="1"/>
</dbReference>
<evidence type="ECO:0000256" key="1">
    <source>
        <dbReference type="ARBA" id="ARBA00013139"/>
    </source>
</evidence>
<dbReference type="RefSeq" id="WP_288199749.1">
    <property type="nucleotide sequence ID" value="NZ_LT608334.1"/>
</dbReference>
<evidence type="ECO:0000256" key="2">
    <source>
        <dbReference type="ARBA" id="ARBA00022679"/>
    </source>
</evidence>
<evidence type="ECO:0000313" key="5">
    <source>
        <dbReference type="EMBL" id="SCM74434.1"/>
    </source>
</evidence>
<protein>
    <recommendedName>
        <fullName evidence="1">aminodeoxychorismate synthase</fullName>
        <ecNumber evidence="1">2.6.1.85</ecNumber>
    </recommendedName>
</protein>
<dbReference type="PANTHER" id="PTHR11236">
    <property type="entry name" value="AMINOBENZOATE/ANTHRANILATE SYNTHASE"/>
    <property type="match status" value="1"/>
</dbReference>